<dbReference type="RefSeq" id="WP_153008145.1">
    <property type="nucleotide sequence ID" value="NZ_LDTF01000041.1"/>
</dbReference>
<evidence type="ECO:0000313" key="1">
    <source>
        <dbReference type="EMBL" id="KTT98574.1"/>
    </source>
</evidence>
<protein>
    <submittedName>
        <fullName evidence="1">Uncharacterized protein</fullName>
    </submittedName>
</protein>
<proteinExistence type="predicted"/>
<gene>
    <name evidence="1" type="ORF">NS355_08850</name>
</gene>
<dbReference type="EMBL" id="LDTF01000041">
    <property type="protein sequence ID" value="KTT98574.1"/>
    <property type="molecule type" value="Genomic_DNA"/>
</dbReference>
<evidence type="ECO:0000313" key="2">
    <source>
        <dbReference type="Proteomes" id="UP000073923"/>
    </source>
</evidence>
<name>A0A147IT83_9SPHN</name>
<reference evidence="1 2" key="1">
    <citation type="journal article" date="2016" name="Front. Microbiol.">
        <title>Genomic Resource of Rice Seed Associated Bacteria.</title>
        <authorList>
            <person name="Midha S."/>
            <person name="Bansal K."/>
            <person name="Sharma S."/>
            <person name="Kumar N."/>
            <person name="Patil P.P."/>
            <person name="Chaudhry V."/>
            <person name="Patil P.B."/>
        </authorList>
    </citation>
    <scope>NUCLEOTIDE SEQUENCE [LARGE SCALE GENOMIC DNA]</scope>
    <source>
        <strain evidence="1 2">NS355</strain>
    </source>
</reference>
<dbReference type="AlphaFoldDB" id="A0A147IT83"/>
<dbReference type="Proteomes" id="UP000073923">
    <property type="component" value="Unassembled WGS sequence"/>
</dbReference>
<organism evidence="1 2">
    <name type="scientific">Sphingomonas yabuuchiae</name>
    <dbReference type="NCBI Taxonomy" id="172044"/>
    <lineage>
        <taxon>Bacteria</taxon>
        <taxon>Pseudomonadati</taxon>
        <taxon>Pseudomonadota</taxon>
        <taxon>Alphaproteobacteria</taxon>
        <taxon>Sphingomonadales</taxon>
        <taxon>Sphingomonadaceae</taxon>
        <taxon>Sphingomonas</taxon>
    </lineage>
</organism>
<feature type="non-terminal residue" evidence="1">
    <location>
        <position position="94"/>
    </location>
</feature>
<dbReference type="OrthoDB" id="9843346at2"/>
<accession>A0A147IT83</accession>
<comment type="caution">
    <text evidence="1">The sequence shown here is derived from an EMBL/GenBank/DDBJ whole genome shotgun (WGS) entry which is preliminary data.</text>
</comment>
<sequence>MRAFEHLGDYKANPAFDAFHALSVRAFSLYHESITEAETSRPLTDLTRRMLYVAEASSAGLRLAASWALTHPAFSLCRDRYEQCVRFSWLARQP</sequence>